<dbReference type="EMBL" id="CAJVQA010000836">
    <property type="protein sequence ID" value="CAG8492263.1"/>
    <property type="molecule type" value="Genomic_DNA"/>
</dbReference>
<proteinExistence type="predicted"/>
<protein>
    <submittedName>
        <fullName evidence="1">1374_t:CDS:1</fullName>
    </submittedName>
</protein>
<comment type="caution">
    <text evidence="1">The sequence shown here is derived from an EMBL/GenBank/DDBJ whole genome shotgun (WGS) entry which is preliminary data.</text>
</comment>
<sequence length="106" mass="12397">MNKRVNEYRRLSQNDTKIIKNSYLVEPSNHYKDGACKRCLEHVEDGNINGQFDPVREFASKKKDKLSEVKFIPPLDLLLGSASNKIIEWFRKKGEEYKKSLKTYTS</sequence>
<dbReference type="AlphaFoldDB" id="A0A9N8ZDF8"/>
<accession>A0A9N8ZDF8</accession>
<organism evidence="1 2">
    <name type="scientific">Cetraspora pellucida</name>
    <dbReference type="NCBI Taxonomy" id="1433469"/>
    <lineage>
        <taxon>Eukaryota</taxon>
        <taxon>Fungi</taxon>
        <taxon>Fungi incertae sedis</taxon>
        <taxon>Mucoromycota</taxon>
        <taxon>Glomeromycotina</taxon>
        <taxon>Glomeromycetes</taxon>
        <taxon>Diversisporales</taxon>
        <taxon>Gigasporaceae</taxon>
        <taxon>Cetraspora</taxon>
    </lineage>
</organism>
<reference evidence="1" key="1">
    <citation type="submission" date="2021-06" db="EMBL/GenBank/DDBJ databases">
        <authorList>
            <person name="Kallberg Y."/>
            <person name="Tangrot J."/>
            <person name="Rosling A."/>
        </authorList>
    </citation>
    <scope>NUCLEOTIDE SEQUENCE</scope>
    <source>
        <strain evidence="1">FL966</strain>
    </source>
</reference>
<evidence type="ECO:0000313" key="1">
    <source>
        <dbReference type="EMBL" id="CAG8492263.1"/>
    </source>
</evidence>
<name>A0A9N8ZDF8_9GLOM</name>
<keyword evidence="2" id="KW-1185">Reference proteome</keyword>
<dbReference type="Proteomes" id="UP000789759">
    <property type="component" value="Unassembled WGS sequence"/>
</dbReference>
<evidence type="ECO:0000313" key="2">
    <source>
        <dbReference type="Proteomes" id="UP000789759"/>
    </source>
</evidence>
<gene>
    <name evidence="1" type="ORF">CPELLU_LOCUS2037</name>
</gene>